<evidence type="ECO:0000313" key="3">
    <source>
        <dbReference type="Proteomes" id="UP001150924"/>
    </source>
</evidence>
<dbReference type="Proteomes" id="UP001150924">
    <property type="component" value="Unassembled WGS sequence"/>
</dbReference>
<dbReference type="EMBL" id="JAPNKE010000002">
    <property type="protein sequence ID" value="MCY1010545.1"/>
    <property type="molecule type" value="Genomic_DNA"/>
</dbReference>
<evidence type="ECO:0000256" key="1">
    <source>
        <dbReference type="SAM" id="MobiDB-lite"/>
    </source>
</evidence>
<proteinExistence type="predicted"/>
<organism evidence="2 3">
    <name type="scientific">Nannocystis pusilla</name>
    <dbReference type="NCBI Taxonomy" id="889268"/>
    <lineage>
        <taxon>Bacteria</taxon>
        <taxon>Pseudomonadati</taxon>
        <taxon>Myxococcota</taxon>
        <taxon>Polyangia</taxon>
        <taxon>Nannocystales</taxon>
        <taxon>Nannocystaceae</taxon>
        <taxon>Nannocystis</taxon>
    </lineage>
</organism>
<accession>A0A9X3EWC1</accession>
<feature type="compositionally biased region" description="Low complexity" evidence="1">
    <location>
        <begin position="36"/>
        <end position="81"/>
    </location>
</feature>
<sequence>MESSAYRSLAFLFSLGTLPIACGPKDADTTDGSAGGTDPTRGTTDGTPATPTDGMSSGPATAGTTDGSTGATDSVGTTDPGGTTGAGGPCQSYVDYYLRCDPDAAGLEDQFYAQCTTLRRQLEAFYGPTCLVLHDAAFECMETAECQDGPVCGAETDIAYACLPEAGASCIAYSAKEAECYGQPVPEYAAGTCQVYVNSQIYYAGPACGEALEEYYACLTELPCPEFEMGSGCDVQEAGLAMACGGGR</sequence>
<gene>
    <name evidence="2" type="ORF">OV079_34270</name>
</gene>
<comment type="caution">
    <text evidence="2">The sequence shown here is derived from an EMBL/GenBank/DDBJ whole genome shotgun (WGS) entry which is preliminary data.</text>
</comment>
<evidence type="ECO:0000313" key="2">
    <source>
        <dbReference type="EMBL" id="MCY1010545.1"/>
    </source>
</evidence>
<dbReference type="RefSeq" id="WP_267773553.1">
    <property type="nucleotide sequence ID" value="NZ_JAPNKE010000002.1"/>
</dbReference>
<name>A0A9X3EWC1_9BACT</name>
<protein>
    <submittedName>
        <fullName evidence="2">Uncharacterized protein</fullName>
    </submittedName>
</protein>
<keyword evidence="3" id="KW-1185">Reference proteome</keyword>
<dbReference type="AlphaFoldDB" id="A0A9X3EWC1"/>
<reference evidence="2" key="1">
    <citation type="submission" date="2022-11" db="EMBL/GenBank/DDBJ databases">
        <title>Minimal conservation of predation-associated metabolite biosynthetic gene clusters underscores biosynthetic potential of Myxococcota including descriptions for ten novel species: Archangium lansinium sp. nov., Myxococcus landrumus sp. nov., Nannocystis bai.</title>
        <authorList>
            <person name="Ahearne A."/>
            <person name="Stevens C."/>
            <person name="Phillips K."/>
        </authorList>
    </citation>
    <scope>NUCLEOTIDE SEQUENCE</scope>
    <source>
        <strain evidence="2">Na p29</strain>
    </source>
</reference>
<feature type="region of interest" description="Disordered" evidence="1">
    <location>
        <begin position="26"/>
        <end position="84"/>
    </location>
</feature>